<dbReference type="GO" id="GO:0016491">
    <property type="term" value="F:oxidoreductase activity"/>
    <property type="evidence" value="ECO:0007669"/>
    <property type="project" value="UniProtKB-KW"/>
</dbReference>
<dbReference type="GO" id="GO:0005829">
    <property type="term" value="C:cytosol"/>
    <property type="evidence" value="ECO:0007669"/>
    <property type="project" value="TreeGrafter"/>
</dbReference>
<dbReference type="InterPro" id="IPR020904">
    <property type="entry name" value="Sc_DH/Rdtase_CS"/>
</dbReference>
<dbReference type="PANTHER" id="PTHR43391">
    <property type="entry name" value="RETINOL DEHYDROGENASE-RELATED"/>
    <property type="match status" value="1"/>
</dbReference>
<keyword evidence="2" id="KW-0560">Oxidoreductase</keyword>
<sequence>VYPSDSIARWVNVSRPRASRGGFWFGKGFVVSEIADKAVLITGANRGIGRALVDEALHRGARRVYAGTRDRFTAPDERVVPVALDVTNRAQIHDAVGAVESLDVLINNAGIARYDDLNDPSVLERHLAVNLFGTHAVTRAFLPMLMRSSGAVVNNLSINALAPLPLIPAYSISKAAAFNLTMSLRAFLAPEGVRVHAVLTGPVDTDMTRELDIPKSTPRSVASAIFDALARDEQDIFPDPVSQSLARGWTSSPTKALERQFAELVAAAPMAHRSPTRSTP</sequence>
<gene>
    <name evidence="4" type="ORF">MTAB308_255</name>
</gene>
<dbReference type="PANTHER" id="PTHR43391:SF91">
    <property type="entry name" value="OS04G0390700 PROTEIN"/>
    <property type="match status" value="1"/>
</dbReference>
<evidence type="ECO:0000313" key="4">
    <source>
        <dbReference type="EMBL" id="SPM26780.1"/>
    </source>
</evidence>
<dbReference type="PROSITE" id="PS00061">
    <property type="entry name" value="ADH_SHORT"/>
    <property type="match status" value="1"/>
</dbReference>
<dbReference type="PRINTS" id="PR00080">
    <property type="entry name" value="SDRFAMILY"/>
</dbReference>
<dbReference type="InterPro" id="IPR002347">
    <property type="entry name" value="SDR_fam"/>
</dbReference>
<dbReference type="EMBL" id="FTRV01000008">
    <property type="protein sequence ID" value="SPM26780.1"/>
    <property type="molecule type" value="Genomic_DNA"/>
</dbReference>
<keyword evidence="5" id="KW-1185">Reference proteome</keyword>
<dbReference type="InterPro" id="IPR036291">
    <property type="entry name" value="NAD(P)-bd_dom_sf"/>
</dbReference>
<protein>
    <submittedName>
        <fullName evidence="4">Short-chain dehydrogenase</fullName>
    </submittedName>
</protein>
<dbReference type="AlphaFoldDB" id="A0A2U3N5R1"/>
<dbReference type="Gene3D" id="3.40.50.720">
    <property type="entry name" value="NAD(P)-binding Rossmann-like Domain"/>
    <property type="match status" value="1"/>
</dbReference>
<dbReference type="STRING" id="1841859.GCA_900157385_00249"/>
<reference evidence="4 5" key="1">
    <citation type="submission" date="2017-01" db="EMBL/GenBank/DDBJ databases">
        <authorList>
            <consortium name="Urmite Genomes"/>
        </authorList>
    </citation>
    <scope>NUCLEOTIDE SEQUENCE [LARGE SCALE GENOMIC DNA]</scope>
    <source>
        <strain evidence="4 5">AB308</strain>
    </source>
</reference>
<name>A0A2U3N5R1_9MYCO</name>
<evidence type="ECO:0000256" key="1">
    <source>
        <dbReference type="ARBA" id="ARBA00006484"/>
    </source>
</evidence>
<comment type="similarity">
    <text evidence="1 3">Belongs to the short-chain dehydrogenases/reductases (SDR) family.</text>
</comment>
<evidence type="ECO:0000256" key="2">
    <source>
        <dbReference type="ARBA" id="ARBA00023002"/>
    </source>
</evidence>
<dbReference type="PRINTS" id="PR00081">
    <property type="entry name" value="GDHRDH"/>
</dbReference>
<evidence type="ECO:0000256" key="3">
    <source>
        <dbReference type="RuleBase" id="RU000363"/>
    </source>
</evidence>
<dbReference type="Pfam" id="PF00106">
    <property type="entry name" value="adh_short"/>
    <property type="match status" value="1"/>
</dbReference>
<evidence type="ECO:0000313" key="5">
    <source>
        <dbReference type="Proteomes" id="UP000241595"/>
    </source>
</evidence>
<dbReference type="SUPFAM" id="SSF51735">
    <property type="entry name" value="NAD(P)-binding Rossmann-fold domains"/>
    <property type="match status" value="1"/>
</dbReference>
<proteinExistence type="inferred from homology"/>
<accession>A0A2U3N5R1</accession>
<feature type="non-terminal residue" evidence="4">
    <location>
        <position position="1"/>
    </location>
</feature>
<dbReference type="Proteomes" id="UP000241595">
    <property type="component" value="Unassembled WGS sequence"/>
</dbReference>
<organism evidence="4 5">
    <name type="scientific">Mycobacterium terramassiliense</name>
    <dbReference type="NCBI Taxonomy" id="1841859"/>
    <lineage>
        <taxon>Bacteria</taxon>
        <taxon>Bacillati</taxon>
        <taxon>Actinomycetota</taxon>
        <taxon>Actinomycetes</taxon>
        <taxon>Mycobacteriales</taxon>
        <taxon>Mycobacteriaceae</taxon>
        <taxon>Mycobacterium</taxon>
    </lineage>
</organism>